<name>A0A4Y2F6C3_ARAVE</name>
<feature type="region of interest" description="Disordered" evidence="1">
    <location>
        <begin position="1"/>
        <end position="21"/>
    </location>
</feature>
<comment type="caution">
    <text evidence="2">The sequence shown here is derived from an EMBL/GenBank/DDBJ whole genome shotgun (WGS) entry which is preliminary data.</text>
</comment>
<dbReference type="Proteomes" id="UP000499080">
    <property type="component" value="Unassembled WGS sequence"/>
</dbReference>
<protein>
    <submittedName>
        <fullName evidence="2">Uncharacterized protein</fullName>
    </submittedName>
</protein>
<evidence type="ECO:0000256" key="1">
    <source>
        <dbReference type="SAM" id="MobiDB-lite"/>
    </source>
</evidence>
<feature type="compositionally biased region" description="Basic and acidic residues" evidence="1">
    <location>
        <begin position="1"/>
        <end position="16"/>
    </location>
</feature>
<gene>
    <name evidence="2" type="ORF">AVEN_219054_1</name>
</gene>
<organism evidence="2 3">
    <name type="scientific">Araneus ventricosus</name>
    <name type="common">Orbweaver spider</name>
    <name type="synonym">Epeira ventricosa</name>
    <dbReference type="NCBI Taxonomy" id="182803"/>
    <lineage>
        <taxon>Eukaryota</taxon>
        <taxon>Metazoa</taxon>
        <taxon>Ecdysozoa</taxon>
        <taxon>Arthropoda</taxon>
        <taxon>Chelicerata</taxon>
        <taxon>Arachnida</taxon>
        <taxon>Araneae</taxon>
        <taxon>Araneomorphae</taxon>
        <taxon>Entelegynae</taxon>
        <taxon>Araneoidea</taxon>
        <taxon>Araneidae</taxon>
        <taxon>Araneus</taxon>
    </lineage>
</organism>
<sequence>MEDKQTDNDENSKKGDVSNAEECALSLQKSLTKFEEKSGKMSGINLEEYLTTKDDLMIFSGVTEKDILSEITDEIEND</sequence>
<evidence type="ECO:0000313" key="2">
    <source>
        <dbReference type="EMBL" id="GBM37162.1"/>
    </source>
</evidence>
<accession>A0A4Y2F6C3</accession>
<keyword evidence="3" id="KW-1185">Reference proteome</keyword>
<reference evidence="2 3" key="1">
    <citation type="journal article" date="2019" name="Sci. Rep.">
        <title>Orb-weaving spider Araneus ventricosus genome elucidates the spidroin gene catalogue.</title>
        <authorList>
            <person name="Kono N."/>
            <person name="Nakamura H."/>
            <person name="Ohtoshi R."/>
            <person name="Moran D.A.P."/>
            <person name="Shinohara A."/>
            <person name="Yoshida Y."/>
            <person name="Fujiwara M."/>
            <person name="Mori M."/>
            <person name="Tomita M."/>
            <person name="Arakawa K."/>
        </authorList>
    </citation>
    <scope>NUCLEOTIDE SEQUENCE [LARGE SCALE GENOMIC DNA]</scope>
</reference>
<dbReference type="EMBL" id="BGPR01095087">
    <property type="protein sequence ID" value="GBM37162.1"/>
    <property type="molecule type" value="Genomic_DNA"/>
</dbReference>
<dbReference type="AlphaFoldDB" id="A0A4Y2F6C3"/>
<proteinExistence type="predicted"/>
<evidence type="ECO:0000313" key="3">
    <source>
        <dbReference type="Proteomes" id="UP000499080"/>
    </source>
</evidence>